<organism evidence="2 3">
    <name type="scientific">Gimesia aquarii</name>
    <dbReference type="NCBI Taxonomy" id="2527964"/>
    <lineage>
        <taxon>Bacteria</taxon>
        <taxon>Pseudomonadati</taxon>
        <taxon>Planctomycetota</taxon>
        <taxon>Planctomycetia</taxon>
        <taxon>Planctomycetales</taxon>
        <taxon>Planctomycetaceae</taxon>
        <taxon>Gimesia</taxon>
    </lineage>
</organism>
<keyword evidence="2" id="KW-0489">Methyltransferase</keyword>
<sequence length="249" mass="28019">MDMVFSFYEGVRRKGPGSEASTLKSLSLLHDLPDLPRIVEFGCGAGVASIPLARSLPCHLSAVDIHQPFLDKLNAVAAREGLADRITTVKADMTNPPFENHSFDLIWSESAIYNVGFEHGLRLWKPLLKPAGYIAVTEAVWLTTEPPHNAKEFWDAEYPLMTTVDENLKRMCTSGFDLVDHFVLPAVDWQNYYGPLQDHVNDFWSNRLADATAQLFADSLQREIDIWKDFGDSFGYCFFIGKASEMSRP</sequence>
<feature type="domain" description="Methyltransferase" evidence="1">
    <location>
        <begin position="38"/>
        <end position="132"/>
    </location>
</feature>
<dbReference type="GO" id="GO:0032259">
    <property type="term" value="P:methylation"/>
    <property type="evidence" value="ECO:0007669"/>
    <property type="project" value="UniProtKB-KW"/>
</dbReference>
<keyword evidence="3" id="KW-1185">Reference proteome</keyword>
<dbReference type="InterPro" id="IPR029063">
    <property type="entry name" value="SAM-dependent_MTases_sf"/>
</dbReference>
<dbReference type="EMBL" id="CP037422">
    <property type="protein sequence ID" value="QDU10367.1"/>
    <property type="molecule type" value="Genomic_DNA"/>
</dbReference>
<evidence type="ECO:0000313" key="2">
    <source>
        <dbReference type="EMBL" id="QDU10367.1"/>
    </source>
</evidence>
<dbReference type="InterPro" id="IPR041698">
    <property type="entry name" value="Methyltransf_25"/>
</dbReference>
<dbReference type="Pfam" id="PF13649">
    <property type="entry name" value="Methyltransf_25"/>
    <property type="match status" value="1"/>
</dbReference>
<reference evidence="2 3" key="1">
    <citation type="submission" date="2019-03" db="EMBL/GenBank/DDBJ databases">
        <title>Deep-cultivation of Planctomycetes and their phenomic and genomic characterization uncovers novel biology.</title>
        <authorList>
            <person name="Wiegand S."/>
            <person name="Jogler M."/>
            <person name="Boedeker C."/>
            <person name="Pinto D."/>
            <person name="Vollmers J."/>
            <person name="Rivas-Marin E."/>
            <person name="Kohn T."/>
            <person name="Peeters S.H."/>
            <person name="Heuer A."/>
            <person name="Rast P."/>
            <person name="Oberbeckmann S."/>
            <person name="Bunk B."/>
            <person name="Jeske O."/>
            <person name="Meyerdierks A."/>
            <person name="Storesund J.E."/>
            <person name="Kallscheuer N."/>
            <person name="Luecker S."/>
            <person name="Lage O.M."/>
            <person name="Pohl T."/>
            <person name="Merkel B.J."/>
            <person name="Hornburger P."/>
            <person name="Mueller R.-W."/>
            <person name="Bruemmer F."/>
            <person name="Labrenz M."/>
            <person name="Spormann A.M."/>
            <person name="Op den Camp H."/>
            <person name="Overmann J."/>
            <person name="Amann R."/>
            <person name="Jetten M.S.M."/>
            <person name="Mascher T."/>
            <person name="Medema M.H."/>
            <person name="Devos D.P."/>
            <person name="Kaster A.-K."/>
            <person name="Ovreas L."/>
            <person name="Rohde M."/>
            <person name="Galperin M.Y."/>
            <person name="Jogler C."/>
        </authorList>
    </citation>
    <scope>NUCLEOTIDE SEQUENCE [LARGE SCALE GENOMIC DNA]</scope>
    <source>
        <strain evidence="2 3">V202</strain>
    </source>
</reference>
<dbReference type="Gene3D" id="3.40.50.150">
    <property type="entry name" value="Vaccinia Virus protein VP39"/>
    <property type="match status" value="1"/>
</dbReference>
<protein>
    <submittedName>
        <fullName evidence="2">Demethylrebeccamycin-D-glucose O-methyltransferase</fullName>
        <ecNumber evidence="2">2.1.1.164</ecNumber>
    </submittedName>
</protein>
<accession>A0A517WYN1</accession>
<proteinExistence type="predicted"/>
<dbReference type="CDD" id="cd02440">
    <property type="entry name" value="AdoMet_MTases"/>
    <property type="match status" value="1"/>
</dbReference>
<dbReference type="AlphaFoldDB" id="A0A517WYN1"/>
<evidence type="ECO:0000313" key="3">
    <source>
        <dbReference type="Proteomes" id="UP000318384"/>
    </source>
</evidence>
<dbReference type="SUPFAM" id="SSF53335">
    <property type="entry name" value="S-adenosyl-L-methionine-dependent methyltransferases"/>
    <property type="match status" value="1"/>
</dbReference>
<dbReference type="PANTHER" id="PTHR43591">
    <property type="entry name" value="METHYLTRANSFERASE"/>
    <property type="match status" value="1"/>
</dbReference>
<dbReference type="Proteomes" id="UP000318384">
    <property type="component" value="Chromosome"/>
</dbReference>
<name>A0A517WYN1_9PLAN</name>
<gene>
    <name evidence="2" type="primary">rebM_4</name>
    <name evidence="2" type="ORF">V202x_37660</name>
</gene>
<keyword evidence="2" id="KW-0808">Transferase</keyword>
<dbReference type="EC" id="2.1.1.164" evidence="2"/>
<evidence type="ECO:0000259" key="1">
    <source>
        <dbReference type="Pfam" id="PF13649"/>
    </source>
</evidence>
<dbReference type="GO" id="GO:0102082">
    <property type="term" value="F:demethylrebeccamycin--D-glucose O-methyltransferase activity"/>
    <property type="evidence" value="ECO:0007669"/>
    <property type="project" value="UniProtKB-EC"/>
</dbReference>